<accession>A0AA39HF67</accession>
<reference evidence="5" key="1">
    <citation type="submission" date="2023-06" db="EMBL/GenBank/DDBJ databases">
        <title>Genomic analysis of the entomopathogenic nematode Steinernema hermaphroditum.</title>
        <authorList>
            <person name="Schwarz E.M."/>
            <person name="Heppert J.K."/>
            <person name="Baniya A."/>
            <person name="Schwartz H.T."/>
            <person name="Tan C.-H."/>
            <person name="Antoshechkin I."/>
            <person name="Sternberg P.W."/>
            <person name="Goodrich-Blair H."/>
            <person name="Dillman A.R."/>
        </authorList>
    </citation>
    <scope>NUCLEOTIDE SEQUENCE</scope>
    <source>
        <strain evidence="5">PS9179</strain>
        <tissue evidence="5">Whole animal</tissue>
    </source>
</reference>
<evidence type="ECO:0000256" key="3">
    <source>
        <dbReference type="SAM" id="MobiDB-lite"/>
    </source>
</evidence>
<keyword evidence="2" id="KW-0175">Coiled coil</keyword>
<dbReference type="PANTHER" id="PTHR19303:SF73">
    <property type="entry name" value="PROTEIN PDC2"/>
    <property type="match status" value="1"/>
</dbReference>
<organism evidence="5 6">
    <name type="scientific">Steinernema hermaphroditum</name>
    <dbReference type="NCBI Taxonomy" id="289476"/>
    <lineage>
        <taxon>Eukaryota</taxon>
        <taxon>Metazoa</taxon>
        <taxon>Ecdysozoa</taxon>
        <taxon>Nematoda</taxon>
        <taxon>Chromadorea</taxon>
        <taxon>Rhabditida</taxon>
        <taxon>Tylenchina</taxon>
        <taxon>Panagrolaimomorpha</taxon>
        <taxon>Strongyloidoidea</taxon>
        <taxon>Steinernematidae</taxon>
        <taxon>Steinernema</taxon>
    </lineage>
</organism>
<dbReference type="Gene3D" id="1.10.10.60">
    <property type="entry name" value="Homeodomain-like"/>
    <property type="match status" value="1"/>
</dbReference>
<dbReference type="SMART" id="SM00674">
    <property type="entry name" value="CENPB"/>
    <property type="match status" value="1"/>
</dbReference>
<comment type="caution">
    <text evidence="5">The sequence shown here is derived from an EMBL/GenBank/DDBJ whole genome shotgun (WGS) entry which is preliminary data.</text>
</comment>
<dbReference type="Pfam" id="PF03184">
    <property type="entry name" value="DDE_1"/>
    <property type="match status" value="1"/>
</dbReference>
<feature type="compositionally biased region" description="Polar residues" evidence="3">
    <location>
        <begin position="612"/>
        <end position="621"/>
    </location>
</feature>
<evidence type="ECO:0000313" key="6">
    <source>
        <dbReference type="Proteomes" id="UP001175271"/>
    </source>
</evidence>
<feature type="compositionally biased region" description="Polar residues" evidence="3">
    <location>
        <begin position="1017"/>
        <end position="1046"/>
    </location>
</feature>
<proteinExistence type="predicted"/>
<dbReference type="Proteomes" id="UP001175271">
    <property type="component" value="Unassembled WGS sequence"/>
</dbReference>
<evidence type="ECO:0000256" key="1">
    <source>
        <dbReference type="ARBA" id="ARBA00023125"/>
    </source>
</evidence>
<dbReference type="InterPro" id="IPR006600">
    <property type="entry name" value="HTH_CenpB_DNA-bd_dom"/>
</dbReference>
<keyword evidence="1" id="KW-0238">DNA-binding</keyword>
<dbReference type="InterPro" id="IPR050863">
    <property type="entry name" value="CenT-Element_Derived"/>
</dbReference>
<feature type="compositionally biased region" description="Acidic residues" evidence="3">
    <location>
        <begin position="59"/>
        <end position="79"/>
    </location>
</feature>
<feature type="region of interest" description="Disordered" evidence="3">
    <location>
        <begin position="1008"/>
        <end position="1046"/>
    </location>
</feature>
<dbReference type="GO" id="GO:0005634">
    <property type="term" value="C:nucleus"/>
    <property type="evidence" value="ECO:0007669"/>
    <property type="project" value="TreeGrafter"/>
</dbReference>
<feature type="coiled-coil region" evidence="2">
    <location>
        <begin position="923"/>
        <end position="964"/>
    </location>
</feature>
<sequence>MLIPNFSNVVKLLTHHFPLEMATEEFTPEESDLAHCITEFLRNYDFSDDALVSDRILNSEDEREEREEIEENSDEDYSTDEQHSQNVPPTSSFKYNFDIMVQIVHLWREEGWTFDRLRMERYIQSSVRLRLPDLRVKLYESFCQWMSDGHVIRDRDLKIKALKIAKELGMTSFKASQTFIARFKKNRQTVSRKVTRTATRRRFDDDQEQRQNSIDHFRTLARTYFADPDRYSKIYNTDQSGIQLELRGGRTLALKGTKQIQVLVQRENALTHSLTIQPAISASGEFQLPLLVCFQERKAPKKFNEELREFSHLHCVHSTSGMMSSELMKHFIREVFLPNGGDQSVLFVDCWNGYEKAKNEFRQNIEFLTFPRKTTNELQPLDLFCNRQIKAFYRRLTEIIIRQNPDYIASTRKHVGTLLDLTAWQFAASRYRPMLQYACFIMSDANSDDLNSPKNSTYSGLNQHGGHEAEEPTLQSLSLTQWRCGESSFDLSIAADNGSHSVTPKPTRDVSHADVTLEEVQRNEGSFLNKFDLSIAAENDSHSVTPKPTRDVSHADVTLEEVQQNEGSFLNKFDLSIAAENNSHSVTPKPTRDVSHADVTLEEVQQEESAAPANNENVSSPSKRKVDDGDDEEEVPAKKRRIQFDIDGEVAEGRRTRSSDAGSKAGDSSVNESEQPPTKPHVALECDDEEDATDVMKKEMCEANPHFLSKADSSCECAGDKIDDPKSSNATFDPVRAISDMGDQVKEVANKMAETDIAIAREANDNPTKDENSLQLTSAQDLARAYKGYSAIAQAREFFNKVAGSSNLNTTMIDGVQERLDEISFVHHEMVINDDEREAAMKSKLENAEDMSKQLGDQVCALKEENQAISDELENVKKELTAKRDASEILAEMKTFISLSHGDTVLKITASLREQLHTLASKAESSSSEIMELQKKLEEMKQDLERRDEEKAALTQMMTDARREMLSFKCRYGLITKTGAVKELGDKTFKPPICLFTSAQVKQIKQWLSENEENTTHGESATKPNTPSVNTRTKSGRTASASKAKN</sequence>
<dbReference type="GO" id="GO:0003677">
    <property type="term" value="F:DNA binding"/>
    <property type="evidence" value="ECO:0007669"/>
    <property type="project" value="UniProtKB-KW"/>
</dbReference>
<dbReference type="EMBL" id="JAUCMV010000004">
    <property type="protein sequence ID" value="KAK0404096.1"/>
    <property type="molecule type" value="Genomic_DNA"/>
</dbReference>
<feature type="domain" description="HTH CENPB-type" evidence="4">
    <location>
        <begin position="128"/>
        <end position="193"/>
    </location>
</feature>
<evidence type="ECO:0000313" key="5">
    <source>
        <dbReference type="EMBL" id="KAK0404096.1"/>
    </source>
</evidence>
<keyword evidence="6" id="KW-1185">Reference proteome</keyword>
<dbReference type="AlphaFoldDB" id="A0AA39HF67"/>
<feature type="coiled-coil region" evidence="2">
    <location>
        <begin position="863"/>
        <end position="890"/>
    </location>
</feature>
<evidence type="ECO:0000259" key="4">
    <source>
        <dbReference type="SMART" id="SM00674"/>
    </source>
</evidence>
<dbReference type="PANTHER" id="PTHR19303">
    <property type="entry name" value="TRANSPOSON"/>
    <property type="match status" value="1"/>
</dbReference>
<dbReference type="InterPro" id="IPR004875">
    <property type="entry name" value="DDE_SF_endonuclease_dom"/>
</dbReference>
<feature type="region of interest" description="Disordered" evidence="3">
    <location>
        <begin position="57"/>
        <end position="88"/>
    </location>
</feature>
<feature type="region of interest" description="Disordered" evidence="3">
    <location>
        <begin position="602"/>
        <end position="682"/>
    </location>
</feature>
<gene>
    <name evidence="5" type="ORF">QR680_017287</name>
</gene>
<feature type="compositionally biased region" description="Low complexity" evidence="3">
    <location>
        <begin position="659"/>
        <end position="669"/>
    </location>
</feature>
<protein>
    <recommendedName>
        <fullName evidence="4">HTH CENPB-type domain-containing protein</fullName>
    </recommendedName>
</protein>
<evidence type="ECO:0000256" key="2">
    <source>
        <dbReference type="SAM" id="Coils"/>
    </source>
</evidence>
<name>A0AA39HF67_9BILA</name>